<dbReference type="Gene3D" id="3.40.50.150">
    <property type="entry name" value="Vaccinia Virus protein VP39"/>
    <property type="match status" value="1"/>
</dbReference>
<dbReference type="SUPFAM" id="SSF53335">
    <property type="entry name" value="S-adenosyl-L-methionine-dependent methyltransferases"/>
    <property type="match status" value="1"/>
</dbReference>
<dbReference type="PANTHER" id="PTHR34203">
    <property type="entry name" value="METHYLTRANSFERASE, FKBM FAMILY PROTEIN"/>
    <property type="match status" value="1"/>
</dbReference>
<dbReference type="GO" id="GO:0008168">
    <property type="term" value="F:methyltransferase activity"/>
    <property type="evidence" value="ECO:0007669"/>
    <property type="project" value="UniProtKB-KW"/>
</dbReference>
<proteinExistence type="predicted"/>
<feature type="domain" description="Methyltransferase FkbM" evidence="1">
    <location>
        <begin position="86"/>
        <end position="247"/>
    </location>
</feature>
<evidence type="ECO:0000313" key="2">
    <source>
        <dbReference type="EMBL" id="MBR8829541.1"/>
    </source>
</evidence>
<dbReference type="InterPro" id="IPR006342">
    <property type="entry name" value="FkbM_mtfrase"/>
</dbReference>
<dbReference type="EMBL" id="JADQBC010000144">
    <property type="protein sequence ID" value="MBR8829541.1"/>
    <property type="molecule type" value="Genomic_DNA"/>
</dbReference>
<dbReference type="Proteomes" id="UP000767446">
    <property type="component" value="Unassembled WGS sequence"/>
</dbReference>
<dbReference type="Pfam" id="PF05050">
    <property type="entry name" value="Methyltransf_21"/>
    <property type="match status" value="1"/>
</dbReference>
<evidence type="ECO:0000259" key="1">
    <source>
        <dbReference type="Pfam" id="PF05050"/>
    </source>
</evidence>
<sequence>MNLLETIATKIRHSKYLSKYNALWDSVRPLYNQFISQYGKKGLLRKINGTDNILVLPEFRGVAEVYETDVWHHFMANLQTNDRVVDVGSYIGLYAIAIGKRLNEEGKVYAFEPDPNNFKALESHIKLNQLENNVEAINLAVADKVSTVYFQSGRDSQSFVSNEYSEDLIPVNSVSLDNYFPTSKIDILKIDVEGYEEKVIQGATNLLSDKNRKPRLIYLEVHPFAWSNVGTNWDSLLNLLQSHNYKILTFNGDRPESITWWGEVFAQRLD</sequence>
<gene>
    <name evidence="2" type="ORF">DSM107014_16865</name>
</gene>
<dbReference type="GO" id="GO:0032259">
    <property type="term" value="P:methylation"/>
    <property type="evidence" value="ECO:0007669"/>
    <property type="project" value="UniProtKB-KW"/>
</dbReference>
<evidence type="ECO:0000313" key="3">
    <source>
        <dbReference type="Proteomes" id="UP000767446"/>
    </source>
</evidence>
<accession>A0A941JT47</accession>
<keyword evidence="2" id="KW-0489">Methyltransferase</keyword>
<name>A0A941JT47_9CHRO</name>
<keyword evidence="2" id="KW-0808">Transferase</keyword>
<dbReference type="AlphaFoldDB" id="A0A941JT47"/>
<dbReference type="PANTHER" id="PTHR34203:SF15">
    <property type="entry name" value="SLL1173 PROTEIN"/>
    <property type="match status" value="1"/>
</dbReference>
<protein>
    <submittedName>
        <fullName evidence="2">FkbM family methyltransferase</fullName>
    </submittedName>
</protein>
<organism evidence="2 3">
    <name type="scientific">Gomphosphaeria aponina SAG 52.96 = DSM 107014</name>
    <dbReference type="NCBI Taxonomy" id="1521640"/>
    <lineage>
        <taxon>Bacteria</taxon>
        <taxon>Bacillati</taxon>
        <taxon>Cyanobacteriota</taxon>
        <taxon>Cyanophyceae</taxon>
        <taxon>Oscillatoriophycideae</taxon>
        <taxon>Chroococcales</taxon>
        <taxon>Gomphosphaeriaceae</taxon>
        <taxon>Gomphosphaeria</taxon>
    </lineage>
</organism>
<dbReference type="InterPro" id="IPR052514">
    <property type="entry name" value="SAM-dependent_MTase"/>
</dbReference>
<reference evidence="2" key="1">
    <citation type="submission" date="2021-02" db="EMBL/GenBank/DDBJ databases">
        <title>Metagenome analyses of Stigonema ocellatum DSM 106950, Chlorogloea purpurea SAG 13.99 and Gomphosphaeria aponina DSM 107014.</title>
        <authorList>
            <person name="Marter P."/>
            <person name="Huang S."/>
        </authorList>
    </citation>
    <scope>NUCLEOTIDE SEQUENCE</scope>
    <source>
        <strain evidence="2">JP213</strain>
    </source>
</reference>
<comment type="caution">
    <text evidence="2">The sequence shown here is derived from an EMBL/GenBank/DDBJ whole genome shotgun (WGS) entry which is preliminary data.</text>
</comment>
<dbReference type="NCBIfam" id="TIGR01444">
    <property type="entry name" value="fkbM_fam"/>
    <property type="match status" value="1"/>
</dbReference>
<dbReference type="InterPro" id="IPR029063">
    <property type="entry name" value="SAM-dependent_MTases_sf"/>
</dbReference>